<dbReference type="AlphaFoldDB" id="A0A382UZE5"/>
<keyword evidence="1" id="KW-1133">Transmembrane helix</keyword>
<proteinExistence type="predicted"/>
<sequence length="57" mass="6704">MYSKIVIKFPWISNFDLKLGGWDLMFKIPMSAFVFLIFILGISKIFQAQRWPQAFSS</sequence>
<dbReference type="EMBL" id="UINC01147951">
    <property type="protein sequence ID" value="SVD39570.1"/>
    <property type="molecule type" value="Genomic_DNA"/>
</dbReference>
<evidence type="ECO:0000313" key="2">
    <source>
        <dbReference type="EMBL" id="SVD39570.1"/>
    </source>
</evidence>
<reference evidence="2" key="1">
    <citation type="submission" date="2018-05" db="EMBL/GenBank/DDBJ databases">
        <authorList>
            <person name="Lanie J.A."/>
            <person name="Ng W.-L."/>
            <person name="Kazmierczak K.M."/>
            <person name="Andrzejewski T.M."/>
            <person name="Davidsen T.M."/>
            <person name="Wayne K.J."/>
            <person name="Tettelin H."/>
            <person name="Glass J.I."/>
            <person name="Rusch D."/>
            <person name="Podicherti R."/>
            <person name="Tsui H.-C.T."/>
            <person name="Winkler M.E."/>
        </authorList>
    </citation>
    <scope>NUCLEOTIDE SEQUENCE</scope>
</reference>
<keyword evidence="1" id="KW-0812">Transmembrane</keyword>
<gene>
    <name evidence="2" type="ORF">METZ01_LOCUS392424</name>
</gene>
<keyword evidence="1" id="KW-0472">Membrane</keyword>
<name>A0A382UZE5_9ZZZZ</name>
<protein>
    <submittedName>
        <fullName evidence="2">Uncharacterized protein</fullName>
    </submittedName>
</protein>
<accession>A0A382UZE5</accession>
<organism evidence="2">
    <name type="scientific">marine metagenome</name>
    <dbReference type="NCBI Taxonomy" id="408172"/>
    <lineage>
        <taxon>unclassified sequences</taxon>
        <taxon>metagenomes</taxon>
        <taxon>ecological metagenomes</taxon>
    </lineage>
</organism>
<feature type="transmembrane region" description="Helical" evidence="1">
    <location>
        <begin position="24"/>
        <end position="42"/>
    </location>
</feature>
<evidence type="ECO:0000256" key="1">
    <source>
        <dbReference type="SAM" id="Phobius"/>
    </source>
</evidence>